<reference evidence="3 4" key="1">
    <citation type="submission" date="2017-03" db="EMBL/GenBank/DDBJ databases">
        <title>Genomes of endolithic fungi from Antarctica.</title>
        <authorList>
            <person name="Coleine C."/>
            <person name="Masonjones S."/>
            <person name="Stajich J.E."/>
        </authorList>
    </citation>
    <scope>NUCLEOTIDE SEQUENCE [LARGE SCALE GENOMIC DNA]</scope>
    <source>
        <strain evidence="3 4">CCFEE 5184</strain>
    </source>
</reference>
<organism evidence="3 4">
    <name type="scientific">Friedmanniomyces simplex</name>
    <dbReference type="NCBI Taxonomy" id="329884"/>
    <lineage>
        <taxon>Eukaryota</taxon>
        <taxon>Fungi</taxon>
        <taxon>Dikarya</taxon>
        <taxon>Ascomycota</taxon>
        <taxon>Pezizomycotina</taxon>
        <taxon>Dothideomycetes</taxon>
        <taxon>Dothideomycetidae</taxon>
        <taxon>Mycosphaerellales</taxon>
        <taxon>Teratosphaeriaceae</taxon>
        <taxon>Friedmanniomyces</taxon>
    </lineage>
</organism>
<evidence type="ECO:0000313" key="4">
    <source>
        <dbReference type="Proteomes" id="UP000309340"/>
    </source>
</evidence>
<proteinExistence type="predicted"/>
<dbReference type="Proteomes" id="UP000309340">
    <property type="component" value="Unassembled WGS sequence"/>
</dbReference>
<evidence type="ECO:0000313" key="3">
    <source>
        <dbReference type="EMBL" id="TKA69939.1"/>
    </source>
</evidence>
<protein>
    <recommendedName>
        <fullName evidence="5">Apple domain-containing protein</fullName>
    </recommendedName>
</protein>
<evidence type="ECO:0000256" key="1">
    <source>
        <dbReference type="SAM" id="MobiDB-lite"/>
    </source>
</evidence>
<feature type="compositionally biased region" description="Low complexity" evidence="1">
    <location>
        <begin position="1"/>
        <end position="14"/>
    </location>
</feature>
<gene>
    <name evidence="3" type="ORF">B0A55_10797</name>
</gene>
<dbReference type="OrthoDB" id="5358884at2759"/>
<keyword evidence="4" id="KW-1185">Reference proteome</keyword>
<evidence type="ECO:0008006" key="5">
    <source>
        <dbReference type="Google" id="ProtNLM"/>
    </source>
</evidence>
<feature type="region of interest" description="Disordered" evidence="1">
    <location>
        <begin position="122"/>
        <end position="141"/>
    </location>
</feature>
<dbReference type="EMBL" id="NAJQ01000423">
    <property type="protein sequence ID" value="TKA69939.1"/>
    <property type="molecule type" value="Genomic_DNA"/>
</dbReference>
<sequence>MSSSHTSTDLSSMDAPQREPQRLSALYQYHNAPEVAPAHGLEYDDTVYPSSDKYPVIREAPSYDPSNYKGKHSFPSDNRPPRIIFGMKVRTFLVVALVVILITVGAAVGGAVGGKSMRENQPLPLTGLNATSPTTPTPTPTLAAFSAPTPTYTPLPACQNHTTYASTYALGTLGPVPATARLNYTLYCNLTSPLSQPGANKIAQAYTYTLRDCIEVCAGYNFWNAGSNCTVAAYEPAGGRPGNCWVGYADAVSVASLAVQEGVDVALLDLS</sequence>
<evidence type="ECO:0000256" key="2">
    <source>
        <dbReference type="SAM" id="Phobius"/>
    </source>
</evidence>
<feature type="transmembrane region" description="Helical" evidence="2">
    <location>
        <begin position="92"/>
        <end position="112"/>
    </location>
</feature>
<dbReference type="STRING" id="329884.A0A4V5NF72"/>
<keyword evidence="2" id="KW-0812">Transmembrane</keyword>
<name>A0A4V5NF72_9PEZI</name>
<feature type="region of interest" description="Disordered" evidence="1">
    <location>
        <begin position="1"/>
        <end position="22"/>
    </location>
</feature>
<dbReference type="AlphaFoldDB" id="A0A4V5NF72"/>
<keyword evidence="2" id="KW-0472">Membrane</keyword>
<keyword evidence="2" id="KW-1133">Transmembrane helix</keyword>
<comment type="caution">
    <text evidence="3">The sequence shown here is derived from an EMBL/GenBank/DDBJ whole genome shotgun (WGS) entry which is preliminary data.</text>
</comment>
<feature type="compositionally biased region" description="Low complexity" evidence="1">
    <location>
        <begin position="130"/>
        <end position="141"/>
    </location>
</feature>
<accession>A0A4V5NF72</accession>